<dbReference type="Gene3D" id="3.30.70.1320">
    <property type="entry name" value="Multidrug efflux transporter AcrB pore domain like"/>
    <property type="match status" value="1"/>
</dbReference>
<dbReference type="InterPro" id="IPR004763">
    <property type="entry name" value="CusA-like"/>
</dbReference>
<reference evidence="9 10" key="1">
    <citation type="submission" date="2019-02" db="EMBL/GenBank/DDBJ databases">
        <title>Genomic Encyclopedia of Archaeal and Bacterial Type Strains, Phase II (KMG-II): from individual species to whole genera.</title>
        <authorList>
            <person name="Goeker M."/>
        </authorList>
    </citation>
    <scope>NUCLEOTIDE SEQUENCE [LARGE SCALE GENOMIC DNA]</scope>
    <source>
        <strain evidence="9 10">DSM 18101</strain>
    </source>
</reference>
<feature type="transmembrane region" description="Helical" evidence="8">
    <location>
        <begin position="435"/>
        <end position="455"/>
    </location>
</feature>
<keyword evidence="6 8" id="KW-1133">Transmembrane helix</keyword>
<evidence type="ECO:0000313" key="10">
    <source>
        <dbReference type="Proteomes" id="UP000292958"/>
    </source>
</evidence>
<evidence type="ECO:0000256" key="5">
    <source>
        <dbReference type="ARBA" id="ARBA00022692"/>
    </source>
</evidence>
<feature type="transmembrane region" description="Helical" evidence="8">
    <location>
        <begin position="987"/>
        <end position="1010"/>
    </location>
</feature>
<comment type="subcellular location">
    <subcellularLocation>
        <location evidence="1">Cell membrane</location>
        <topology evidence="1">Multi-pass membrane protein</topology>
    </subcellularLocation>
</comment>
<proteinExistence type="inferred from homology"/>
<feature type="transmembrane region" description="Helical" evidence="8">
    <location>
        <begin position="359"/>
        <end position="379"/>
    </location>
</feature>
<evidence type="ECO:0000256" key="2">
    <source>
        <dbReference type="ARBA" id="ARBA00010942"/>
    </source>
</evidence>
<keyword evidence="7 8" id="KW-0472">Membrane</keyword>
<feature type="transmembrane region" description="Helical" evidence="8">
    <location>
        <begin position="467"/>
        <end position="488"/>
    </location>
</feature>
<dbReference type="SUPFAM" id="SSF82866">
    <property type="entry name" value="Multidrug efflux transporter AcrB transmembrane domain"/>
    <property type="match status" value="2"/>
</dbReference>
<dbReference type="GO" id="GO:0005886">
    <property type="term" value="C:plasma membrane"/>
    <property type="evidence" value="ECO:0007669"/>
    <property type="project" value="UniProtKB-SubCell"/>
</dbReference>
<evidence type="ECO:0000313" key="9">
    <source>
        <dbReference type="EMBL" id="RZU40462.1"/>
    </source>
</evidence>
<evidence type="ECO:0000256" key="8">
    <source>
        <dbReference type="SAM" id="Phobius"/>
    </source>
</evidence>
<dbReference type="PANTHER" id="PTHR32063">
    <property type="match status" value="1"/>
</dbReference>
<feature type="transmembrane region" description="Helical" evidence="8">
    <location>
        <begin position="956"/>
        <end position="975"/>
    </location>
</feature>
<name>A0A4Q7YRN6_9BACT</name>
<organism evidence="9 10">
    <name type="scientific">Edaphobacter modestus</name>
    <dbReference type="NCBI Taxonomy" id="388466"/>
    <lineage>
        <taxon>Bacteria</taxon>
        <taxon>Pseudomonadati</taxon>
        <taxon>Acidobacteriota</taxon>
        <taxon>Terriglobia</taxon>
        <taxon>Terriglobales</taxon>
        <taxon>Acidobacteriaceae</taxon>
        <taxon>Edaphobacter</taxon>
    </lineage>
</organism>
<dbReference type="PANTHER" id="PTHR32063:SF12">
    <property type="entry name" value="CATION EFFLUX SYSTEM PROTEIN"/>
    <property type="match status" value="1"/>
</dbReference>
<comment type="similarity">
    <text evidence="2">Belongs to the resistance-nodulation-cell division (RND) (TC 2.A.6) family.</text>
</comment>
<dbReference type="PRINTS" id="PR00702">
    <property type="entry name" value="ACRIFLAVINRP"/>
</dbReference>
<evidence type="ECO:0000256" key="7">
    <source>
        <dbReference type="ARBA" id="ARBA00023136"/>
    </source>
</evidence>
<feature type="transmembrane region" description="Helical" evidence="8">
    <location>
        <begin position="336"/>
        <end position="352"/>
    </location>
</feature>
<feature type="transmembrane region" description="Helical" evidence="8">
    <location>
        <begin position="859"/>
        <end position="878"/>
    </location>
</feature>
<dbReference type="GO" id="GO:0042910">
    <property type="term" value="F:xenobiotic transmembrane transporter activity"/>
    <property type="evidence" value="ECO:0007669"/>
    <property type="project" value="TreeGrafter"/>
</dbReference>
<feature type="transmembrane region" description="Helical" evidence="8">
    <location>
        <begin position="911"/>
        <end position="935"/>
    </location>
</feature>
<gene>
    <name evidence="9" type="ORF">BDD14_1925</name>
</gene>
<keyword evidence="5 8" id="KW-0812">Transmembrane</keyword>
<comment type="caution">
    <text evidence="9">The sequence shown here is derived from an EMBL/GenBank/DDBJ whole genome shotgun (WGS) entry which is preliminary data.</text>
</comment>
<dbReference type="Proteomes" id="UP000292958">
    <property type="component" value="Unassembled WGS sequence"/>
</dbReference>
<dbReference type="OrthoDB" id="9757876at2"/>
<accession>A0A4Q7YRN6</accession>
<dbReference type="NCBIfam" id="TIGR00914">
    <property type="entry name" value="2A0601"/>
    <property type="match status" value="1"/>
</dbReference>
<dbReference type="InterPro" id="IPR027463">
    <property type="entry name" value="AcrB_DN_DC_subdom"/>
</dbReference>
<dbReference type="EMBL" id="SHKW01000001">
    <property type="protein sequence ID" value="RZU40462.1"/>
    <property type="molecule type" value="Genomic_DNA"/>
</dbReference>
<dbReference type="SUPFAM" id="SSF82693">
    <property type="entry name" value="Multidrug efflux transporter AcrB pore domain, PN1, PN2, PC1 and PC2 subdomains"/>
    <property type="match status" value="3"/>
</dbReference>
<evidence type="ECO:0000256" key="3">
    <source>
        <dbReference type="ARBA" id="ARBA00022448"/>
    </source>
</evidence>
<feature type="transmembrane region" description="Helical" evidence="8">
    <location>
        <begin position="885"/>
        <end position="905"/>
    </location>
</feature>
<dbReference type="GO" id="GO:0008324">
    <property type="term" value="F:monoatomic cation transmembrane transporter activity"/>
    <property type="evidence" value="ECO:0007669"/>
    <property type="project" value="InterPro"/>
</dbReference>
<evidence type="ECO:0000256" key="6">
    <source>
        <dbReference type="ARBA" id="ARBA00022989"/>
    </source>
</evidence>
<dbReference type="InterPro" id="IPR001036">
    <property type="entry name" value="Acrflvin-R"/>
</dbReference>
<protein>
    <submittedName>
        <fullName evidence="9">Cobalt-zinc-cadmium resistance protein CzcA</fullName>
    </submittedName>
</protein>
<evidence type="ECO:0000256" key="1">
    <source>
        <dbReference type="ARBA" id="ARBA00004651"/>
    </source>
</evidence>
<dbReference type="Gene3D" id="3.30.70.1440">
    <property type="entry name" value="Multidrug efflux transporter AcrB pore domain"/>
    <property type="match status" value="1"/>
</dbReference>
<sequence length="1027" mass="111684">MQALIRLFIRYRAIILILFAVMLAAGAFALSRLDIEAYPDPSPPLVEIITQNPSWSAEEMEQQVTVPVETTLNGTPHLTQVRSISIFGLSDVKLYFSFDSEYFRDRQEVLNRLQTLQLPNNLQPQLSPWSPIGEIFRYQLVGPGYTFNEIKATQDWLVRRELKQVPGIIDITTFGGTTRQYQVEADPDRLLSYGVTLPQVLSAIQSSNANAGGNYVQLGNQNVNVRALGQVHTADDISHIVVAEKNGAPITVGDIGKVREGFQPRLGQVGRNKDNDIVIGIVLLQKEEKSLPALKALKEKIASLNSGSLLPPGMHISTIYDRTNLINRTTHTVREVIFTGLVLVTLVLLSMLGDLRITFIAAVTIPFAVLFAFGMMVLSGHSANLISIGAIDFGILVDSSIIVLESIYRKLSRRVPGEQTGDLIVEGVTDAARPVLFSTAIILIAFIPLFTMQGVAGQIFSPMSVTYGFALMGALLFALIFAPVLGYMTAPAEQKVGDGYTWLSRHLKNGYEKALHHTLHFPRLVWIGAAAMLAIGVLCFMLVGGEFMPPLEEGNLWIRATLPQDISFDTSMNLANQLRAVIAESPEVTQTVSQMGRPDDGTDVSTFNNIEISTALKPQEEWRPGLTKAKLIDEMNRRLSRFPGIELNFSQAIQDNVEEAMSGVKGENSLKLFGDDLDTLTTLASKIENVMQTVPGVADVGVFKVGGQPSLVIQIDRARAARYGILSGDINAVVQAAVGGAPVTQVIQGDRRFDLTVRYPEINRSTPEAVRSILIPTADGSRIPLAQIADVSIREGSFQIFREAGRRYIPIKFSVRGRDLATTITDLQAKLKQQITMPTGYDYTWAGEFDSLRKEQARLAIIIPISLAIIVILLYMQFGTWKDAFIVIATLPFAAVGGTVSLFLTHTAFSISAAVGFTSLIGVATLGAVVFMSGVRRAQRESADGTGLEHGCVDEMRPVVMACMAAGLGLLPAAVSNGIGAQAQQPLARVVVGGMATTIIAILFVMPLLLRRPPGPSSMYPGDIEAE</sequence>
<keyword evidence="4" id="KW-1003">Cell membrane</keyword>
<keyword evidence="3" id="KW-0813">Transport</keyword>
<dbReference type="RefSeq" id="WP_130418528.1">
    <property type="nucleotide sequence ID" value="NZ_SHKW01000001.1"/>
</dbReference>
<dbReference type="SUPFAM" id="SSF82714">
    <property type="entry name" value="Multidrug efflux transporter AcrB TolC docking domain, DN and DC subdomains"/>
    <property type="match status" value="2"/>
</dbReference>
<dbReference type="Gene3D" id="3.30.70.1430">
    <property type="entry name" value="Multidrug efflux transporter AcrB pore domain"/>
    <property type="match status" value="2"/>
</dbReference>
<dbReference type="Gene3D" id="1.20.1640.10">
    <property type="entry name" value="Multidrug efflux transporter AcrB transmembrane domain"/>
    <property type="match status" value="2"/>
</dbReference>
<dbReference type="Pfam" id="PF00873">
    <property type="entry name" value="ACR_tran"/>
    <property type="match status" value="1"/>
</dbReference>
<feature type="transmembrane region" description="Helical" evidence="8">
    <location>
        <begin position="524"/>
        <end position="543"/>
    </location>
</feature>
<dbReference type="Gene3D" id="3.30.2090.10">
    <property type="entry name" value="Multidrug efflux transporter AcrB TolC docking domain, DN and DC subdomains"/>
    <property type="match status" value="2"/>
</dbReference>
<evidence type="ECO:0000256" key="4">
    <source>
        <dbReference type="ARBA" id="ARBA00022475"/>
    </source>
</evidence>
<dbReference type="AlphaFoldDB" id="A0A4Q7YRN6"/>
<keyword evidence="10" id="KW-1185">Reference proteome</keyword>